<accession>A0ABP9XY40</accession>
<dbReference type="EMBL" id="BAABUJ010000011">
    <property type="protein sequence ID" value="GAA5798967.1"/>
    <property type="molecule type" value="Genomic_DNA"/>
</dbReference>
<gene>
    <name evidence="1" type="ORF">HPULCUR_004376</name>
</gene>
<comment type="caution">
    <text evidence="1">The sequence shown here is derived from an EMBL/GenBank/DDBJ whole genome shotgun (WGS) entry which is preliminary data.</text>
</comment>
<sequence length="344" mass="39987">MFYKNENLNTYKSQWRYYFKEAALFLSLQIKKDDREDIWKEIISTSLSSTVKGFCSKSTSTLNYQEALKESDFHQLENNHQKIAKKWLLKSGRNVEDIIYDFAKDFKYEHPAHSYILDLKTADWESYFSAEELVEVKSAEDYTFNRTLPENLNTMLMLLNGKSSFREIYNSFKNLNADPVEDPEEFWLKRSVVDFTLLFTDNEEHEKYTTEQELLDDVYSFIKNSKKISGAKATKYVHVNAVSSSAEYKNDTRSISSKERISRQASGDRPDLCFSYLSNEIGCLEIGLEDHGANGTKEINESSIKLPMMMKNFFTKIYNQYDFPTNDVKVVGIVISGTLEIELD</sequence>
<name>A0ABP9XY40_9FUNG</name>
<protein>
    <submittedName>
        <fullName evidence="1">Uncharacterized protein</fullName>
    </submittedName>
</protein>
<organism evidence="1 2">
    <name type="scientific">Helicostylum pulchrum</name>
    <dbReference type="NCBI Taxonomy" id="562976"/>
    <lineage>
        <taxon>Eukaryota</taxon>
        <taxon>Fungi</taxon>
        <taxon>Fungi incertae sedis</taxon>
        <taxon>Mucoromycota</taxon>
        <taxon>Mucoromycotina</taxon>
        <taxon>Mucoromycetes</taxon>
        <taxon>Mucorales</taxon>
        <taxon>Mucorineae</taxon>
        <taxon>Mucoraceae</taxon>
        <taxon>Helicostylum</taxon>
    </lineage>
</organism>
<reference evidence="1 2" key="1">
    <citation type="submission" date="2024-04" db="EMBL/GenBank/DDBJ databases">
        <title>genome sequences of Mucor flavus KT1a and Helicostylum pulchrum KT1b strains isolation_sourced from the surface of a dry-aged beef.</title>
        <authorList>
            <person name="Toyotome T."/>
            <person name="Hosono M."/>
            <person name="Torimaru M."/>
            <person name="Fukuda K."/>
            <person name="Mikami N."/>
        </authorList>
    </citation>
    <scope>NUCLEOTIDE SEQUENCE [LARGE SCALE GENOMIC DNA]</scope>
    <source>
        <strain evidence="1 2">KT1b</strain>
    </source>
</reference>
<evidence type="ECO:0000313" key="1">
    <source>
        <dbReference type="EMBL" id="GAA5798967.1"/>
    </source>
</evidence>
<proteinExistence type="predicted"/>
<keyword evidence="2" id="KW-1185">Reference proteome</keyword>
<dbReference type="Proteomes" id="UP001476247">
    <property type="component" value="Unassembled WGS sequence"/>
</dbReference>
<evidence type="ECO:0000313" key="2">
    <source>
        <dbReference type="Proteomes" id="UP001476247"/>
    </source>
</evidence>